<gene>
    <name evidence="2" type="ORF">Ga0058931_0044</name>
</gene>
<keyword evidence="3" id="KW-1185">Reference proteome</keyword>
<sequence length="64" mass="6923">MEAFGPFFLFFGIGALLGIAFAALMLAWVLVGLFCKFFLLPALEGLRAALVALQERREKESGGS</sequence>
<evidence type="ECO:0000256" key="1">
    <source>
        <dbReference type="SAM" id="Phobius"/>
    </source>
</evidence>
<protein>
    <submittedName>
        <fullName evidence="2">Uncharacterized protein</fullName>
    </submittedName>
</protein>
<keyword evidence="1" id="KW-1133">Transmembrane helix</keyword>
<keyword evidence="1" id="KW-0472">Membrane</keyword>
<keyword evidence="1" id="KW-0812">Transmembrane</keyword>
<name>A0ABM9VNX2_9RHOB</name>
<evidence type="ECO:0000313" key="2">
    <source>
        <dbReference type="EMBL" id="CUX79366.1"/>
    </source>
</evidence>
<evidence type="ECO:0000313" key="3">
    <source>
        <dbReference type="Proteomes" id="UP000182045"/>
    </source>
</evidence>
<feature type="transmembrane region" description="Helical" evidence="1">
    <location>
        <begin position="6"/>
        <end position="39"/>
    </location>
</feature>
<reference evidence="2 3" key="1">
    <citation type="submission" date="2016-01" db="EMBL/GenBank/DDBJ databases">
        <authorList>
            <person name="Varghese N."/>
        </authorList>
    </citation>
    <scope>NUCLEOTIDE SEQUENCE [LARGE SCALE GENOMIC DNA]</scope>
    <source>
        <strain evidence="2 3">HL-91</strain>
    </source>
</reference>
<dbReference type="Proteomes" id="UP000182045">
    <property type="component" value="Unassembled WGS sequence"/>
</dbReference>
<accession>A0ABM9VNX2</accession>
<comment type="caution">
    <text evidence="2">The sequence shown here is derived from an EMBL/GenBank/DDBJ whole genome shotgun (WGS) entry which is preliminary data.</text>
</comment>
<dbReference type="EMBL" id="FBYC01000001">
    <property type="protein sequence ID" value="CUX79366.1"/>
    <property type="molecule type" value="Genomic_DNA"/>
</dbReference>
<dbReference type="RefSeq" id="WP_072244195.1">
    <property type="nucleotide sequence ID" value="NZ_FBYC01000001.1"/>
</dbReference>
<organism evidence="2 3">
    <name type="scientific">Roseibaca calidilacus</name>
    <dbReference type="NCBI Taxonomy" id="1666912"/>
    <lineage>
        <taxon>Bacteria</taxon>
        <taxon>Pseudomonadati</taxon>
        <taxon>Pseudomonadota</taxon>
        <taxon>Alphaproteobacteria</taxon>
        <taxon>Rhodobacterales</taxon>
        <taxon>Paracoccaceae</taxon>
        <taxon>Roseinatronobacter</taxon>
    </lineage>
</organism>
<proteinExistence type="predicted"/>